<keyword evidence="2" id="KW-0217">Developmental protein</keyword>
<evidence type="ECO:0000313" key="7">
    <source>
        <dbReference type="WBParaSite" id="TCLT_0000268201-mRNA-1"/>
    </source>
</evidence>
<keyword evidence="6" id="KW-1185">Reference proteome</keyword>
<reference evidence="7" key="1">
    <citation type="submission" date="2017-02" db="UniProtKB">
        <authorList>
            <consortium name="WormBaseParasite"/>
        </authorList>
    </citation>
    <scope>IDENTIFICATION</scope>
</reference>
<comment type="subcellular location">
    <subcellularLocation>
        <location evidence="1">Nucleus</location>
    </subcellularLocation>
</comment>
<sequence length="574" mass="65743">MTDPSKYETESNTWKNPSEVIEKKSRLNKRKSILSFSSSLQQFSIDGKRSDESLLRSSTSQDTFLRNKNPFKQIAPKRLLKQKSLSYKNDISDFQLEIDFNEDSNALHEFPDSVFNAIRKPLSTKWIESSGCSSSNIRTNKRSLPIDFSCIDEFVTSLPKQNVEKVDVVKTEVDSLPIDFRLGVKLRLESSEQFFWLEDSGVSKFDEAIDLFCSLPTKSTKYFGDEAIVFGNEIFQEDLERNEFASDCGKFLACTLYWQFPDIAWQPSFPRLSQESRLLTKNASIPNLYAVGDQPVHALTVQWFSSFEQLYLSWRYGKRPYFYVCCPSSTILFWKTAKGIIEFDENTGREDNDYNFRVVITPTLYGFRQQLREEGIRYLMPFRNARRSSSLRSLCLTDNSGLDLNQSQQSLTACNKKEQSVVSSNSALSEKNFSLDSEDESKENQFTVNNTFEKEENGDMDNPSFDDLHSSNDTDNDEWLRGIGISPRKNLKITRKNSVMSCRSFEHEYSLSLHPDAVDENKKSAIVLRDLNSITALYNLMTTTNFGRVATGPQAGLPPTLLARQPFLHSVLKN</sequence>
<reference evidence="5 6" key="2">
    <citation type="submission" date="2018-11" db="EMBL/GenBank/DDBJ databases">
        <authorList>
            <consortium name="Pathogen Informatics"/>
        </authorList>
    </citation>
    <scope>NUCLEOTIDE SEQUENCE [LARGE SCALE GENOMIC DNA]</scope>
</reference>
<dbReference type="AlphaFoldDB" id="A0A0N5CR32"/>
<evidence type="ECO:0000256" key="2">
    <source>
        <dbReference type="ARBA" id="ARBA00022473"/>
    </source>
</evidence>
<dbReference type="InterPro" id="IPR024861">
    <property type="entry name" value="Donson"/>
</dbReference>
<name>A0A0N5CR32_THECL</name>
<organism evidence="7">
    <name type="scientific">Thelazia callipaeda</name>
    <name type="common">Oriental eyeworm</name>
    <name type="synonym">Parasitic nematode</name>
    <dbReference type="NCBI Taxonomy" id="103827"/>
    <lineage>
        <taxon>Eukaryota</taxon>
        <taxon>Metazoa</taxon>
        <taxon>Ecdysozoa</taxon>
        <taxon>Nematoda</taxon>
        <taxon>Chromadorea</taxon>
        <taxon>Rhabditida</taxon>
        <taxon>Spirurina</taxon>
        <taxon>Spiruromorpha</taxon>
        <taxon>Thelazioidea</taxon>
        <taxon>Thelaziidae</taxon>
        <taxon>Thelazia</taxon>
    </lineage>
</organism>
<evidence type="ECO:0000256" key="1">
    <source>
        <dbReference type="ARBA" id="ARBA00004123"/>
    </source>
</evidence>
<dbReference type="PANTHER" id="PTHR12972:SF0">
    <property type="entry name" value="PROTEIN DOWNSTREAM NEIGHBOR OF SON"/>
    <property type="match status" value="1"/>
</dbReference>
<accession>A0A0N5CR32</accession>
<evidence type="ECO:0000313" key="6">
    <source>
        <dbReference type="Proteomes" id="UP000276776"/>
    </source>
</evidence>
<dbReference type="OrthoDB" id="534063at2759"/>
<dbReference type="GO" id="GO:0033260">
    <property type="term" value="P:nuclear DNA replication"/>
    <property type="evidence" value="ECO:0007669"/>
    <property type="project" value="TreeGrafter"/>
</dbReference>
<keyword evidence="3" id="KW-0539">Nucleus</keyword>
<evidence type="ECO:0000313" key="5">
    <source>
        <dbReference type="EMBL" id="VDM98774.1"/>
    </source>
</evidence>
<comment type="similarity">
    <text evidence="4">Belongs to the DONSON family.</text>
</comment>
<dbReference type="GO" id="GO:0005634">
    <property type="term" value="C:nucleus"/>
    <property type="evidence" value="ECO:0007669"/>
    <property type="project" value="UniProtKB-SubCell"/>
</dbReference>
<gene>
    <name evidence="5" type="ORF">TCLT_LOCUS2683</name>
</gene>
<evidence type="ECO:0000256" key="3">
    <source>
        <dbReference type="ARBA" id="ARBA00023242"/>
    </source>
</evidence>
<protein>
    <submittedName>
        <fullName evidence="5 7">Uncharacterized protein</fullName>
    </submittedName>
</protein>
<dbReference type="WBParaSite" id="TCLT_0000268201-mRNA-1">
    <property type="protein sequence ID" value="TCLT_0000268201-mRNA-1"/>
    <property type="gene ID" value="TCLT_0000268201"/>
</dbReference>
<dbReference type="PANTHER" id="PTHR12972">
    <property type="entry name" value="DOWNSTREAM NEIGHBOR OF SON"/>
    <property type="match status" value="1"/>
</dbReference>
<dbReference type="EMBL" id="UYYF01000627">
    <property type="protein sequence ID" value="VDM98774.1"/>
    <property type="molecule type" value="Genomic_DNA"/>
</dbReference>
<evidence type="ECO:0000256" key="4">
    <source>
        <dbReference type="ARBA" id="ARBA00025806"/>
    </source>
</evidence>
<dbReference type="STRING" id="103827.A0A0N5CR32"/>
<dbReference type="Proteomes" id="UP000276776">
    <property type="component" value="Unassembled WGS sequence"/>
</dbReference>
<proteinExistence type="inferred from homology"/>